<dbReference type="Gene3D" id="2.120.10.30">
    <property type="entry name" value="TolB, C-terminal domain"/>
    <property type="match status" value="1"/>
</dbReference>
<sequence>MKKLDEYEIKTLFSSSPVSDVQISPDGGDVLFTYTVEDIEGNKRSSHIWKVRADGGEPKQYTFSKGSDSQPRWSPDGRRVIFVSSRESEGDKEEEGKKGRIQA</sequence>
<protein>
    <recommendedName>
        <fullName evidence="3">Dipeptidylpeptidase IV N-terminal domain-containing protein</fullName>
    </recommendedName>
</protein>
<proteinExistence type="predicted"/>
<gene>
    <name evidence="2" type="ORF">S01H1_15035</name>
</gene>
<reference evidence="2" key="1">
    <citation type="journal article" date="2014" name="Front. Microbiol.">
        <title>High frequency of phylogenetically diverse reductive dehalogenase-homologous genes in deep subseafloor sedimentary metagenomes.</title>
        <authorList>
            <person name="Kawai M."/>
            <person name="Futagami T."/>
            <person name="Toyoda A."/>
            <person name="Takaki Y."/>
            <person name="Nishi S."/>
            <person name="Hori S."/>
            <person name="Arai W."/>
            <person name="Tsubouchi T."/>
            <person name="Morono Y."/>
            <person name="Uchiyama I."/>
            <person name="Ito T."/>
            <person name="Fujiyama A."/>
            <person name="Inagaki F."/>
            <person name="Takami H."/>
        </authorList>
    </citation>
    <scope>NUCLEOTIDE SEQUENCE</scope>
    <source>
        <strain evidence="2">Expedition CK06-06</strain>
    </source>
</reference>
<dbReference type="InterPro" id="IPR011659">
    <property type="entry name" value="WD40"/>
</dbReference>
<accession>X0S4B9</accession>
<dbReference type="Pfam" id="PF07676">
    <property type="entry name" value="PD40"/>
    <property type="match status" value="1"/>
</dbReference>
<evidence type="ECO:0000313" key="2">
    <source>
        <dbReference type="EMBL" id="GAF70071.1"/>
    </source>
</evidence>
<feature type="region of interest" description="Disordered" evidence="1">
    <location>
        <begin position="59"/>
        <end position="103"/>
    </location>
</feature>
<name>X0S4B9_9ZZZZ</name>
<evidence type="ECO:0000256" key="1">
    <source>
        <dbReference type="SAM" id="MobiDB-lite"/>
    </source>
</evidence>
<dbReference type="InterPro" id="IPR011042">
    <property type="entry name" value="6-blade_b-propeller_TolB-like"/>
</dbReference>
<dbReference type="EMBL" id="BARS01007844">
    <property type="protein sequence ID" value="GAF70071.1"/>
    <property type="molecule type" value="Genomic_DNA"/>
</dbReference>
<evidence type="ECO:0008006" key="3">
    <source>
        <dbReference type="Google" id="ProtNLM"/>
    </source>
</evidence>
<feature type="compositionally biased region" description="Basic and acidic residues" evidence="1">
    <location>
        <begin position="86"/>
        <end position="103"/>
    </location>
</feature>
<feature type="compositionally biased region" description="Polar residues" evidence="1">
    <location>
        <begin position="61"/>
        <end position="72"/>
    </location>
</feature>
<dbReference type="AlphaFoldDB" id="X0S4B9"/>
<organism evidence="2">
    <name type="scientific">marine sediment metagenome</name>
    <dbReference type="NCBI Taxonomy" id="412755"/>
    <lineage>
        <taxon>unclassified sequences</taxon>
        <taxon>metagenomes</taxon>
        <taxon>ecological metagenomes</taxon>
    </lineage>
</organism>
<dbReference type="SUPFAM" id="SSF82171">
    <property type="entry name" value="DPP6 N-terminal domain-like"/>
    <property type="match status" value="1"/>
</dbReference>
<feature type="non-terminal residue" evidence="2">
    <location>
        <position position="103"/>
    </location>
</feature>
<comment type="caution">
    <text evidence="2">The sequence shown here is derived from an EMBL/GenBank/DDBJ whole genome shotgun (WGS) entry which is preliminary data.</text>
</comment>